<keyword evidence="2" id="KW-1185">Reference proteome</keyword>
<organism evidence="1 2">
    <name type="scientific">Phytophthora infestans (strain T30-4)</name>
    <name type="common">Potato late blight agent</name>
    <dbReference type="NCBI Taxonomy" id="403677"/>
    <lineage>
        <taxon>Eukaryota</taxon>
        <taxon>Sar</taxon>
        <taxon>Stramenopiles</taxon>
        <taxon>Oomycota</taxon>
        <taxon>Peronosporomycetes</taxon>
        <taxon>Peronosporales</taxon>
        <taxon>Peronosporaceae</taxon>
        <taxon>Phytophthora</taxon>
    </lineage>
</organism>
<evidence type="ECO:0000313" key="2">
    <source>
        <dbReference type="Proteomes" id="UP000006643"/>
    </source>
</evidence>
<dbReference type="VEuPathDB" id="FungiDB:PITG_16945"/>
<evidence type="ECO:0000313" key="1">
    <source>
        <dbReference type="EMBL" id="EEY65296.1"/>
    </source>
</evidence>
<dbReference type="InParanoid" id="D0NUG3"/>
<dbReference type="HOGENOM" id="CLU_2089550_0_0_1"/>
<sequence length="117" mass="13245">MAELLSSPMAPDNVGTPRVDLRASFQIFHEMVLLKKLLNKKKSTWGPPSQWSMAQYQELVQGICLAQEKSGSSEPNPDSILAEAFKLRYQFEEIPENQRKLSRDVDHGSVRPSWVSS</sequence>
<dbReference type="EMBL" id="DS028163">
    <property type="protein sequence ID" value="EEY65296.1"/>
    <property type="molecule type" value="Genomic_DNA"/>
</dbReference>
<dbReference type="GeneID" id="9473737"/>
<proteinExistence type="predicted"/>
<reference evidence="2" key="1">
    <citation type="journal article" date="2009" name="Nature">
        <title>Genome sequence and analysis of the Irish potato famine pathogen Phytophthora infestans.</title>
        <authorList>
            <consortium name="The Broad Institute Genome Sequencing Platform"/>
            <person name="Haas B.J."/>
            <person name="Kamoun S."/>
            <person name="Zody M.C."/>
            <person name="Jiang R.H."/>
            <person name="Handsaker R.E."/>
            <person name="Cano L.M."/>
            <person name="Grabherr M."/>
            <person name="Kodira C.D."/>
            <person name="Raffaele S."/>
            <person name="Torto-Alalibo T."/>
            <person name="Bozkurt T.O."/>
            <person name="Ah-Fong A.M."/>
            <person name="Alvarado L."/>
            <person name="Anderson V.L."/>
            <person name="Armstrong M.R."/>
            <person name="Avrova A."/>
            <person name="Baxter L."/>
            <person name="Beynon J."/>
            <person name="Boevink P.C."/>
            <person name="Bollmann S.R."/>
            <person name="Bos J.I."/>
            <person name="Bulone V."/>
            <person name="Cai G."/>
            <person name="Cakir C."/>
            <person name="Carrington J.C."/>
            <person name="Chawner M."/>
            <person name="Conti L."/>
            <person name="Costanzo S."/>
            <person name="Ewan R."/>
            <person name="Fahlgren N."/>
            <person name="Fischbach M.A."/>
            <person name="Fugelstad J."/>
            <person name="Gilroy E.M."/>
            <person name="Gnerre S."/>
            <person name="Green P.J."/>
            <person name="Grenville-Briggs L.J."/>
            <person name="Griffith J."/>
            <person name="Grunwald N.J."/>
            <person name="Horn K."/>
            <person name="Horner N.R."/>
            <person name="Hu C.H."/>
            <person name="Huitema E."/>
            <person name="Jeong D.H."/>
            <person name="Jones A.M."/>
            <person name="Jones J.D."/>
            <person name="Jones R.W."/>
            <person name="Karlsson E.K."/>
            <person name="Kunjeti S.G."/>
            <person name="Lamour K."/>
            <person name="Liu Z."/>
            <person name="Ma L."/>
            <person name="Maclean D."/>
            <person name="Chibucos M.C."/>
            <person name="McDonald H."/>
            <person name="McWalters J."/>
            <person name="Meijer H.J."/>
            <person name="Morgan W."/>
            <person name="Morris P.F."/>
            <person name="Munro C.A."/>
            <person name="O'Neill K."/>
            <person name="Ospina-Giraldo M."/>
            <person name="Pinzon A."/>
            <person name="Pritchard L."/>
            <person name="Ramsahoye B."/>
            <person name="Ren Q."/>
            <person name="Restrepo S."/>
            <person name="Roy S."/>
            <person name="Sadanandom A."/>
            <person name="Savidor A."/>
            <person name="Schornack S."/>
            <person name="Schwartz D.C."/>
            <person name="Schumann U.D."/>
            <person name="Schwessinger B."/>
            <person name="Seyer L."/>
            <person name="Sharpe T."/>
            <person name="Silvar C."/>
            <person name="Song J."/>
            <person name="Studholme D.J."/>
            <person name="Sykes S."/>
            <person name="Thines M."/>
            <person name="van de Vondervoort P.J."/>
            <person name="Phuntumart V."/>
            <person name="Wawra S."/>
            <person name="Weide R."/>
            <person name="Win J."/>
            <person name="Young C."/>
            <person name="Zhou S."/>
            <person name="Fry W."/>
            <person name="Meyers B.C."/>
            <person name="van West P."/>
            <person name="Ristaino J."/>
            <person name="Govers F."/>
            <person name="Birch P.R."/>
            <person name="Whisson S.C."/>
            <person name="Judelson H.S."/>
            <person name="Nusbaum C."/>
        </authorList>
    </citation>
    <scope>NUCLEOTIDE SEQUENCE [LARGE SCALE GENOMIC DNA]</scope>
    <source>
        <strain evidence="2">T30-4</strain>
    </source>
</reference>
<name>D0NUG3_PHYIT</name>
<dbReference type="Proteomes" id="UP000006643">
    <property type="component" value="Unassembled WGS sequence"/>
</dbReference>
<dbReference type="RefSeq" id="XP_002897360.1">
    <property type="nucleotide sequence ID" value="XM_002897314.1"/>
</dbReference>
<dbReference type="KEGG" id="pif:PITG_16945"/>
<accession>D0NUG3</accession>
<protein>
    <submittedName>
        <fullName evidence="1">Uncharacterized protein</fullName>
    </submittedName>
</protein>
<gene>
    <name evidence="1" type="ORF">PITG_16945</name>
</gene>
<dbReference type="AlphaFoldDB" id="D0NUG3"/>